<dbReference type="AlphaFoldDB" id="A0A1F5YZR6"/>
<reference evidence="2 3" key="1">
    <citation type="journal article" date="2016" name="Nat. Commun.">
        <title>Thousands of microbial genomes shed light on interconnected biogeochemical processes in an aquifer system.</title>
        <authorList>
            <person name="Anantharaman K."/>
            <person name="Brown C.T."/>
            <person name="Hug L.A."/>
            <person name="Sharon I."/>
            <person name="Castelle C.J."/>
            <person name="Probst A.J."/>
            <person name="Thomas B.C."/>
            <person name="Singh A."/>
            <person name="Wilkins M.J."/>
            <person name="Karaoz U."/>
            <person name="Brodie E.L."/>
            <person name="Williams K.H."/>
            <person name="Hubbard S.S."/>
            <person name="Banfield J.F."/>
        </authorList>
    </citation>
    <scope>NUCLEOTIDE SEQUENCE [LARGE SCALE GENOMIC DNA]</scope>
</reference>
<proteinExistence type="predicted"/>
<keyword evidence="1" id="KW-1133">Transmembrane helix</keyword>
<evidence type="ECO:0000313" key="2">
    <source>
        <dbReference type="EMBL" id="OGG05710.1"/>
    </source>
</evidence>
<evidence type="ECO:0000256" key="1">
    <source>
        <dbReference type="SAM" id="Phobius"/>
    </source>
</evidence>
<evidence type="ECO:0008006" key="4">
    <source>
        <dbReference type="Google" id="ProtNLM"/>
    </source>
</evidence>
<dbReference type="Proteomes" id="UP000178681">
    <property type="component" value="Unassembled WGS sequence"/>
</dbReference>
<accession>A0A1F5YZR6</accession>
<name>A0A1F5YZR6_9BACT</name>
<sequence>MKIGVIAVFFFCLLKALLLPLNVSAGLTINEFSPASSPEWVELYNPDDSQFSLNDISIYFSPDINSPQKLSFCPTDQISGKSFRKIILSSNWLANAGDTLMLKTGDDVTESITYGTGGTVKSPLATQSAFRSPDGTDNWILGGPSLQGDETSFNCVAPTPSSSQLPAALVPEVNITLDGKKFLDEKFAVKIEAKNFPVNTPFYAKLRGGIDEGSMSKARTQNNDSWLSDSESWGSFPIITTDNNGFWAGEIYGMVDGDKEAGGYKFRVRLRNKNTESNYDSQVKAIEIVKPTPVVTSVPTITLESKPRPTIDITPPSTKDGEILGTVSALILPVEAQKVEAKVEAVETTEDFSPVLITVGGTLSFLGIILFLIVKYKGAL</sequence>
<protein>
    <recommendedName>
        <fullName evidence="4">LTD domain-containing protein</fullName>
    </recommendedName>
</protein>
<organism evidence="2 3">
    <name type="scientific">Candidatus Gottesmanbacteria bacterium RIFCSPHIGHO2_01_FULL_42_12</name>
    <dbReference type="NCBI Taxonomy" id="1798377"/>
    <lineage>
        <taxon>Bacteria</taxon>
        <taxon>Candidatus Gottesmaniibacteriota</taxon>
    </lineage>
</organism>
<dbReference type="EMBL" id="MFJG01000030">
    <property type="protein sequence ID" value="OGG05710.1"/>
    <property type="molecule type" value="Genomic_DNA"/>
</dbReference>
<keyword evidence="1" id="KW-0472">Membrane</keyword>
<comment type="caution">
    <text evidence="2">The sequence shown here is derived from an EMBL/GenBank/DDBJ whole genome shotgun (WGS) entry which is preliminary data.</text>
</comment>
<gene>
    <name evidence="2" type="ORF">A2872_04690</name>
</gene>
<dbReference type="STRING" id="1798377.A2872_04690"/>
<evidence type="ECO:0000313" key="3">
    <source>
        <dbReference type="Proteomes" id="UP000178681"/>
    </source>
</evidence>
<feature type="transmembrane region" description="Helical" evidence="1">
    <location>
        <begin position="352"/>
        <end position="374"/>
    </location>
</feature>
<keyword evidence="1" id="KW-0812">Transmembrane</keyword>